<keyword evidence="1" id="KW-0677">Repeat</keyword>
<protein>
    <submittedName>
        <fullName evidence="3">Uncharacterized protein</fullName>
    </submittedName>
</protein>
<evidence type="ECO:0000256" key="1">
    <source>
        <dbReference type="ARBA" id="ARBA00022737"/>
    </source>
</evidence>
<dbReference type="SUPFAM" id="SSF48403">
    <property type="entry name" value="Ankyrin repeat"/>
    <property type="match status" value="1"/>
</dbReference>
<evidence type="ECO:0000313" key="4">
    <source>
        <dbReference type="Proteomes" id="UP000186817"/>
    </source>
</evidence>
<organism evidence="3 4">
    <name type="scientific">Symbiodinium microadriaticum</name>
    <name type="common">Dinoflagellate</name>
    <name type="synonym">Zooxanthella microadriatica</name>
    <dbReference type="NCBI Taxonomy" id="2951"/>
    <lineage>
        <taxon>Eukaryota</taxon>
        <taxon>Sar</taxon>
        <taxon>Alveolata</taxon>
        <taxon>Dinophyceae</taxon>
        <taxon>Suessiales</taxon>
        <taxon>Symbiodiniaceae</taxon>
        <taxon>Symbiodinium</taxon>
    </lineage>
</organism>
<comment type="caution">
    <text evidence="3">The sequence shown here is derived from an EMBL/GenBank/DDBJ whole genome shotgun (WGS) entry which is preliminary data.</text>
</comment>
<dbReference type="EMBL" id="LSRX01001292">
    <property type="protein sequence ID" value="OLP81314.1"/>
    <property type="molecule type" value="Genomic_DNA"/>
</dbReference>
<dbReference type="Gene3D" id="1.25.40.20">
    <property type="entry name" value="Ankyrin repeat-containing domain"/>
    <property type="match status" value="1"/>
</dbReference>
<dbReference type="GO" id="GO:0085020">
    <property type="term" value="P:protein K6-linked ubiquitination"/>
    <property type="evidence" value="ECO:0007669"/>
    <property type="project" value="TreeGrafter"/>
</dbReference>
<reference evidence="3 4" key="1">
    <citation type="submission" date="2016-02" db="EMBL/GenBank/DDBJ databases">
        <title>Genome analysis of coral dinoflagellate symbionts highlights evolutionary adaptations to a symbiotic lifestyle.</title>
        <authorList>
            <person name="Aranda M."/>
            <person name="Li Y."/>
            <person name="Liew Y.J."/>
            <person name="Baumgarten S."/>
            <person name="Simakov O."/>
            <person name="Wilson M."/>
            <person name="Piel J."/>
            <person name="Ashoor H."/>
            <person name="Bougouffa S."/>
            <person name="Bajic V.B."/>
            <person name="Ryu T."/>
            <person name="Ravasi T."/>
            <person name="Bayer T."/>
            <person name="Micklem G."/>
            <person name="Kim H."/>
            <person name="Bhak J."/>
            <person name="Lajeunesse T.C."/>
            <person name="Voolstra C.R."/>
        </authorList>
    </citation>
    <scope>NUCLEOTIDE SEQUENCE [LARGE SCALE GENOMIC DNA]</scope>
    <source>
        <strain evidence="3 4">CCMP2467</strain>
    </source>
</reference>
<gene>
    <name evidence="3" type="ORF">AK812_SmicGene38164</name>
</gene>
<dbReference type="PANTHER" id="PTHR24171">
    <property type="entry name" value="ANKYRIN REPEAT DOMAIN-CONTAINING PROTEIN 39-RELATED"/>
    <property type="match status" value="1"/>
</dbReference>
<keyword evidence="4" id="KW-1185">Reference proteome</keyword>
<name>A0A1Q9CEF0_SYMMI</name>
<dbReference type="Proteomes" id="UP000186817">
    <property type="component" value="Unassembled WGS sequence"/>
</dbReference>
<evidence type="ECO:0000313" key="3">
    <source>
        <dbReference type="EMBL" id="OLP81314.1"/>
    </source>
</evidence>
<dbReference type="OrthoDB" id="426293at2759"/>
<sequence length="500" mass="54738">MTACECCSGCFAGILLVGAGIRQIGGLVQPSQQEETEAETASAKPLGDARMPAVQIVEEGTIQAEPLELHVEGARKSQGRTDHIRKIPYVPMASWPLSCLSVLWWTCADAIHVSKTESYFAELAERQTSTASSYFHELSAHVRDIHAAAHRYHESQDCVPQSMQKHLRKSSTKDVEMRLRERKPVSFIRIGDGDVFCLSGAAGSNLEGISYSDHQGQCKDLATSLQQLGSEDDSNMYVLVGTFFLCQNNVGSDFDSFLQTHEMHHNFKGFITSVFYLDLTGRESPAGSGNYGSPPNPVVPATFPSLLGRKVVVIGPPHLRKLSKTLNTASFLEASNAADHVDDLVRKMKHESSKWPQDNVVFLVSGGFGGRLAILKAFKDLGQKDSFIDTGASLDGFAGEESRRFNQRGRELYDAAWQGDFDGAFDALEAGADPYARYGVRKITTLHVAARTGNRQIMEMLLRWEKAPKPQLDVQNKDGETPLFGAVLEGHVGTTQGVTV</sequence>
<dbReference type="AlphaFoldDB" id="A0A1Q9CEF0"/>
<dbReference type="InterPro" id="IPR036770">
    <property type="entry name" value="Ankyrin_rpt-contain_sf"/>
</dbReference>
<accession>A0A1Q9CEF0</accession>
<evidence type="ECO:0000256" key="2">
    <source>
        <dbReference type="ARBA" id="ARBA00023043"/>
    </source>
</evidence>
<dbReference type="PANTHER" id="PTHR24171:SF8">
    <property type="entry name" value="BRCA1-ASSOCIATED RING DOMAIN PROTEIN 1"/>
    <property type="match status" value="1"/>
</dbReference>
<keyword evidence="2" id="KW-0040">ANK repeat</keyword>
<proteinExistence type="predicted"/>
<dbReference type="GO" id="GO:0004842">
    <property type="term" value="F:ubiquitin-protein transferase activity"/>
    <property type="evidence" value="ECO:0007669"/>
    <property type="project" value="TreeGrafter"/>
</dbReference>